<proteinExistence type="predicted"/>
<evidence type="ECO:0000313" key="2">
    <source>
        <dbReference type="EMBL" id="WIA11743.1"/>
    </source>
</evidence>
<feature type="region of interest" description="Disordered" evidence="1">
    <location>
        <begin position="1"/>
        <end position="30"/>
    </location>
</feature>
<keyword evidence="3" id="KW-1185">Reference proteome</keyword>
<accession>A0ABY8TRI1</accession>
<reference evidence="2 3" key="1">
    <citation type="submission" date="2023-05" db="EMBL/GenBank/DDBJ databases">
        <title>A 100% complete, gapless, phased diploid assembly of the Scenedesmus obliquus UTEX 3031 genome.</title>
        <authorList>
            <person name="Biondi T.C."/>
            <person name="Hanschen E.R."/>
            <person name="Kwon T."/>
            <person name="Eng W."/>
            <person name="Kruse C.P.S."/>
            <person name="Koehler S.I."/>
            <person name="Kunde Y."/>
            <person name="Gleasner C.D."/>
            <person name="You Mak K.T."/>
            <person name="Polle J."/>
            <person name="Hovde B.T."/>
            <person name="Starkenburg S.R."/>
        </authorList>
    </citation>
    <scope>NUCLEOTIDE SEQUENCE [LARGE SCALE GENOMIC DNA]</scope>
    <source>
        <strain evidence="2 3">DOE0152z</strain>
    </source>
</reference>
<evidence type="ECO:0000313" key="3">
    <source>
        <dbReference type="Proteomes" id="UP001244341"/>
    </source>
</evidence>
<gene>
    <name evidence="2" type="ORF">OEZ85_011838</name>
</gene>
<feature type="compositionally biased region" description="Basic and acidic residues" evidence="1">
    <location>
        <begin position="1"/>
        <end position="22"/>
    </location>
</feature>
<sequence>MAKPWRPDMNDVDRLSKGDGAKKRGTGNYNIPHRLNSDERPVYEAAKKKGYLQVRGTGYRKGAGGRKGNPLPNVYRQWCDAKATACIVIEQDMTGASGDVVVVDLAPLRATDLSAAVQLCGRLAAAAGARQLPLQERSLDAVPFNILPVELPVAPQKMLYPDSAGAAATAAATPEQLQSAEMAVLQQADVVRQLKAGGMGNSSPEVQQQVQELLSNWGGSV</sequence>
<name>A0ABY8TRI1_TETOB</name>
<evidence type="ECO:0000256" key="1">
    <source>
        <dbReference type="SAM" id="MobiDB-lite"/>
    </source>
</evidence>
<protein>
    <submittedName>
        <fullName evidence="2">Uncharacterized protein</fullName>
    </submittedName>
</protein>
<dbReference type="EMBL" id="CP126210">
    <property type="protein sequence ID" value="WIA11743.1"/>
    <property type="molecule type" value="Genomic_DNA"/>
</dbReference>
<organism evidence="2 3">
    <name type="scientific">Tetradesmus obliquus</name>
    <name type="common">Green alga</name>
    <name type="synonym">Acutodesmus obliquus</name>
    <dbReference type="NCBI Taxonomy" id="3088"/>
    <lineage>
        <taxon>Eukaryota</taxon>
        <taxon>Viridiplantae</taxon>
        <taxon>Chlorophyta</taxon>
        <taxon>core chlorophytes</taxon>
        <taxon>Chlorophyceae</taxon>
        <taxon>CS clade</taxon>
        <taxon>Sphaeropleales</taxon>
        <taxon>Scenedesmaceae</taxon>
        <taxon>Tetradesmus</taxon>
    </lineage>
</organism>
<dbReference type="Proteomes" id="UP001244341">
    <property type="component" value="Chromosome 3b"/>
</dbReference>